<reference evidence="3 4" key="1">
    <citation type="journal article" date="2016" name="Front. Microbiol.">
        <title>Comparative Genomics Analysis of Streptomyces Species Reveals Their Adaptation to the Marine Environment and Their Diversity at the Genomic Level.</title>
        <authorList>
            <person name="Tian X."/>
            <person name="Zhang Z."/>
            <person name="Yang T."/>
            <person name="Chen M."/>
            <person name="Li J."/>
            <person name="Chen F."/>
            <person name="Yang J."/>
            <person name="Li W."/>
            <person name="Zhang B."/>
            <person name="Zhang Z."/>
            <person name="Wu J."/>
            <person name="Zhang C."/>
            <person name="Long L."/>
            <person name="Xiao J."/>
        </authorList>
    </citation>
    <scope>NUCLEOTIDE SEQUENCE [LARGE SCALE GENOMIC DNA]</scope>
    <source>
        <strain evidence="3 4">SCSIO 10429</strain>
    </source>
</reference>
<feature type="domain" description="AB hydrolase-1" evidence="2">
    <location>
        <begin position="50"/>
        <end position="295"/>
    </location>
</feature>
<dbReference type="PANTHER" id="PTHR43433">
    <property type="entry name" value="HYDROLASE, ALPHA/BETA FOLD FAMILY PROTEIN"/>
    <property type="match status" value="1"/>
</dbReference>
<protein>
    <submittedName>
        <fullName evidence="3">Alpha/beta hydrolase</fullName>
    </submittedName>
</protein>
<dbReference type="InterPro" id="IPR050471">
    <property type="entry name" value="AB_hydrolase"/>
</dbReference>
<dbReference type="EMBL" id="LJGW01000451">
    <property type="protein sequence ID" value="OEV07956.1"/>
    <property type="molecule type" value="Genomic_DNA"/>
</dbReference>
<dbReference type="PANTHER" id="PTHR43433:SF5">
    <property type="entry name" value="AB HYDROLASE-1 DOMAIN-CONTAINING PROTEIN"/>
    <property type="match status" value="1"/>
</dbReference>
<keyword evidence="3" id="KW-0378">Hydrolase</keyword>
<evidence type="ECO:0000259" key="2">
    <source>
        <dbReference type="Pfam" id="PF12697"/>
    </source>
</evidence>
<feature type="region of interest" description="Disordered" evidence="1">
    <location>
        <begin position="1"/>
        <end position="20"/>
    </location>
</feature>
<sequence length="304" mass="32409">MNGEREQTVSEAGRHTQGTAAWAATPDGRRLYTMELPGPSTAGEKDVPTVVFEAGAAATRSTWAPVQVGVSGFARAVVYDRSGLGRSAPDPAGRTLDRMADDLNAVLDHAGPGPFVLVGHSAGGPIVRLAASRRPERIAGLVLVDPTDEAADVLFRKTFRRAERVWLAVGGAAARLGLFKRAFRWLLAMAPAEDVREDLAREAFTPGVLRTQREQARTFLDELEVWRETPPALGDIPVTVISGTRTGDGMPKAVRAAANASHAHRAAQSPRGRHVLAEESGHYVPLTEPDVVVDAVNALVTPGR</sequence>
<dbReference type="SUPFAM" id="SSF53474">
    <property type="entry name" value="alpha/beta-Hydrolases"/>
    <property type="match status" value="1"/>
</dbReference>
<dbReference type="Gene3D" id="3.40.50.1820">
    <property type="entry name" value="alpha/beta hydrolase"/>
    <property type="match status" value="1"/>
</dbReference>
<dbReference type="GO" id="GO:0016787">
    <property type="term" value="F:hydrolase activity"/>
    <property type="evidence" value="ECO:0007669"/>
    <property type="project" value="UniProtKB-KW"/>
</dbReference>
<dbReference type="InterPro" id="IPR029058">
    <property type="entry name" value="AB_hydrolase_fold"/>
</dbReference>
<dbReference type="Proteomes" id="UP000176005">
    <property type="component" value="Unassembled WGS sequence"/>
</dbReference>
<gene>
    <name evidence="3" type="ORF">AN218_28115</name>
</gene>
<evidence type="ECO:0000313" key="3">
    <source>
        <dbReference type="EMBL" id="OEV07956.1"/>
    </source>
</evidence>
<accession>A0A1E7KVK6</accession>
<name>A0A1E7KVK6_9ACTN</name>
<proteinExistence type="predicted"/>
<comment type="caution">
    <text evidence="3">The sequence shown here is derived from an EMBL/GenBank/DDBJ whole genome shotgun (WGS) entry which is preliminary data.</text>
</comment>
<feature type="compositionally biased region" description="Basic and acidic residues" evidence="1">
    <location>
        <begin position="1"/>
        <end position="14"/>
    </location>
</feature>
<evidence type="ECO:0000313" key="4">
    <source>
        <dbReference type="Proteomes" id="UP000176005"/>
    </source>
</evidence>
<dbReference type="AlphaFoldDB" id="A0A1E7KVK6"/>
<dbReference type="RefSeq" id="WP_070019932.1">
    <property type="nucleotide sequence ID" value="NZ_LJGW01000451.1"/>
</dbReference>
<keyword evidence="4" id="KW-1185">Reference proteome</keyword>
<dbReference type="PATRIC" id="fig|518642.10.peg.6650"/>
<organism evidence="3 4">
    <name type="scientific">Streptomyces nanshensis</name>
    <dbReference type="NCBI Taxonomy" id="518642"/>
    <lineage>
        <taxon>Bacteria</taxon>
        <taxon>Bacillati</taxon>
        <taxon>Actinomycetota</taxon>
        <taxon>Actinomycetes</taxon>
        <taxon>Kitasatosporales</taxon>
        <taxon>Streptomycetaceae</taxon>
        <taxon>Streptomyces</taxon>
    </lineage>
</organism>
<evidence type="ECO:0000256" key="1">
    <source>
        <dbReference type="SAM" id="MobiDB-lite"/>
    </source>
</evidence>
<dbReference type="Pfam" id="PF12697">
    <property type="entry name" value="Abhydrolase_6"/>
    <property type="match status" value="1"/>
</dbReference>
<dbReference type="InterPro" id="IPR000073">
    <property type="entry name" value="AB_hydrolase_1"/>
</dbReference>